<sequence>METLAAAATPAERRTDSRLAHDTKGLVLPSEALKAYIISDDSELDALAVGVQWPAGQKWGSEDGFKIFVADDLRGVRHAPAMYFCSEPGSTQLMLRHSDTQVSSQSKVVVCGKSGKFPSVFDFMELKSTRGEWYAAEAQVLRHLYWMTSTHPIRRWVFAATMCGCYLRVYVHTPAGIIHTTQINCASPNGWRILKRTILRILNGDLLLDLDWKIGQAGGRCGWEITQ</sequence>
<evidence type="ECO:0000313" key="1">
    <source>
        <dbReference type="EMBL" id="SCZ91884.1"/>
    </source>
</evidence>
<accession>A0A2X0NP14</accession>
<reference evidence="2" key="1">
    <citation type="submission" date="2016-10" db="EMBL/GenBank/DDBJ databases">
        <authorList>
            <person name="Jeantristanb JTB J.-T."/>
            <person name="Ricardo R."/>
        </authorList>
    </citation>
    <scope>NUCLEOTIDE SEQUENCE [LARGE SCALE GENOMIC DNA]</scope>
</reference>
<evidence type="ECO:0000313" key="2">
    <source>
        <dbReference type="Proteomes" id="UP000249723"/>
    </source>
</evidence>
<name>A0A2X0NP14_9BASI</name>
<organism evidence="1 2">
    <name type="scientific">Microbotryum saponariae</name>
    <dbReference type="NCBI Taxonomy" id="289078"/>
    <lineage>
        <taxon>Eukaryota</taxon>
        <taxon>Fungi</taxon>
        <taxon>Dikarya</taxon>
        <taxon>Basidiomycota</taxon>
        <taxon>Pucciniomycotina</taxon>
        <taxon>Microbotryomycetes</taxon>
        <taxon>Microbotryales</taxon>
        <taxon>Microbotryaceae</taxon>
        <taxon>Microbotryum</taxon>
    </lineage>
</organism>
<dbReference type="EMBL" id="FMWP01000017">
    <property type="protein sequence ID" value="SCZ91884.1"/>
    <property type="molecule type" value="Genomic_DNA"/>
</dbReference>
<dbReference type="OrthoDB" id="5584477at2759"/>
<gene>
    <name evidence="1" type="ORF">BZ3500_MVSOF-1268-A1-R1_CHR5-3G08197</name>
</gene>
<dbReference type="STRING" id="289078.A0A2X0NP14"/>
<dbReference type="AlphaFoldDB" id="A0A2X0NP14"/>
<keyword evidence="2" id="KW-1185">Reference proteome</keyword>
<proteinExistence type="predicted"/>
<protein>
    <submittedName>
        <fullName evidence="1">BZ3500_MvSof-1268-A1-R1_Chr5-3g08197 protein</fullName>
    </submittedName>
</protein>
<dbReference type="Proteomes" id="UP000249723">
    <property type="component" value="Unassembled WGS sequence"/>
</dbReference>